<dbReference type="Proteomes" id="UP001597182">
    <property type="component" value="Unassembled WGS sequence"/>
</dbReference>
<accession>A0ABW3VIP5</accession>
<keyword evidence="2" id="KW-1185">Reference proteome</keyword>
<sequence length="96" mass="10290">MTVTLTRPAVAPRPVARDLVAQRRVTAYVGGGLDGALRVVAMLRGRMYRVHDLSVDVRDGVVESPVSATVSLTAAEADLLVERLRRMPVVVSADHG</sequence>
<protein>
    <recommendedName>
        <fullName evidence="3">ACT domain-containing protein</fullName>
    </recommendedName>
</protein>
<comment type="caution">
    <text evidence="1">The sequence shown here is derived from an EMBL/GenBank/DDBJ whole genome shotgun (WGS) entry which is preliminary data.</text>
</comment>
<dbReference type="RefSeq" id="WP_013677031.1">
    <property type="nucleotide sequence ID" value="NZ_BAABKS010000006.1"/>
</dbReference>
<organism evidence="1 2">
    <name type="scientific">Pseudonocardia benzenivorans</name>
    <dbReference type="NCBI Taxonomy" id="228005"/>
    <lineage>
        <taxon>Bacteria</taxon>
        <taxon>Bacillati</taxon>
        <taxon>Actinomycetota</taxon>
        <taxon>Actinomycetes</taxon>
        <taxon>Pseudonocardiales</taxon>
        <taxon>Pseudonocardiaceae</taxon>
        <taxon>Pseudonocardia</taxon>
    </lineage>
</organism>
<evidence type="ECO:0008006" key="3">
    <source>
        <dbReference type="Google" id="ProtNLM"/>
    </source>
</evidence>
<evidence type="ECO:0000313" key="1">
    <source>
        <dbReference type="EMBL" id="MFD1234555.1"/>
    </source>
</evidence>
<evidence type="ECO:0000313" key="2">
    <source>
        <dbReference type="Proteomes" id="UP001597182"/>
    </source>
</evidence>
<name>A0ABW3VIP5_9PSEU</name>
<gene>
    <name evidence="1" type="ORF">ACFQ34_14795</name>
</gene>
<dbReference type="EMBL" id="JBHTMB010000134">
    <property type="protein sequence ID" value="MFD1234555.1"/>
    <property type="molecule type" value="Genomic_DNA"/>
</dbReference>
<reference evidence="2" key="1">
    <citation type="journal article" date="2019" name="Int. J. Syst. Evol. Microbiol.">
        <title>The Global Catalogue of Microorganisms (GCM) 10K type strain sequencing project: providing services to taxonomists for standard genome sequencing and annotation.</title>
        <authorList>
            <consortium name="The Broad Institute Genomics Platform"/>
            <consortium name="The Broad Institute Genome Sequencing Center for Infectious Disease"/>
            <person name="Wu L."/>
            <person name="Ma J."/>
        </authorList>
    </citation>
    <scope>NUCLEOTIDE SEQUENCE [LARGE SCALE GENOMIC DNA]</scope>
    <source>
        <strain evidence="2">CCUG 49018</strain>
    </source>
</reference>
<proteinExistence type="predicted"/>